<dbReference type="Pfam" id="PF00293">
    <property type="entry name" value="NUDIX"/>
    <property type="match status" value="1"/>
</dbReference>
<evidence type="ECO:0000256" key="3">
    <source>
        <dbReference type="ARBA" id="ARBA00022723"/>
    </source>
</evidence>
<evidence type="ECO:0000256" key="2">
    <source>
        <dbReference type="ARBA" id="ARBA00001946"/>
    </source>
</evidence>
<reference evidence="8 10" key="1">
    <citation type="submission" date="2008-03" db="EMBL/GenBank/DDBJ databases">
        <title>Annotation of Ixodes scapularis.</title>
        <authorList>
            <consortium name="Ixodes scapularis Genome Project Consortium"/>
            <person name="Caler E."/>
            <person name="Hannick L.I."/>
            <person name="Bidwell S."/>
            <person name="Joardar V."/>
            <person name="Thiagarajan M."/>
            <person name="Amedeo P."/>
            <person name="Galinsky K.J."/>
            <person name="Schobel S."/>
            <person name="Inman J."/>
            <person name="Hostetler J."/>
            <person name="Miller J."/>
            <person name="Hammond M."/>
            <person name="Megy K."/>
            <person name="Lawson D."/>
            <person name="Kodira C."/>
            <person name="Sutton G."/>
            <person name="Meyer J."/>
            <person name="Hill C.A."/>
            <person name="Birren B."/>
            <person name="Nene V."/>
            <person name="Collins F."/>
            <person name="Alarcon-Chaidez F."/>
            <person name="Wikel S."/>
            <person name="Strausberg R."/>
        </authorList>
    </citation>
    <scope>NUCLEOTIDE SEQUENCE [LARGE SCALE GENOMIC DNA]</scope>
    <source>
        <strain evidence="10">Wikel</strain>
        <strain evidence="8">Wikel colony</strain>
    </source>
</reference>
<dbReference type="CDD" id="cd03426">
    <property type="entry name" value="NUDIX_CoAse_Nudt7"/>
    <property type="match status" value="1"/>
</dbReference>
<dbReference type="EMBL" id="ABJB010360414">
    <property type="status" value="NOT_ANNOTATED_CDS"/>
    <property type="molecule type" value="Genomic_DNA"/>
</dbReference>
<dbReference type="GO" id="GO:0046872">
    <property type="term" value="F:metal ion binding"/>
    <property type="evidence" value="ECO:0007669"/>
    <property type="project" value="UniProtKB-KW"/>
</dbReference>
<proteinExistence type="evidence at protein level"/>
<gene>
    <name evidence="8" type="ORF">IscW_ISCW014217</name>
</gene>
<reference evidence="9" key="2">
    <citation type="submission" date="2020-05" db="UniProtKB">
        <authorList>
            <consortium name="EnsemblMetazoa"/>
        </authorList>
    </citation>
    <scope>IDENTIFICATION</scope>
    <source>
        <strain evidence="9">wikel</strain>
    </source>
</reference>
<keyword evidence="5" id="KW-0460">Magnesium</keyword>
<evidence type="ECO:0000313" key="10">
    <source>
        <dbReference type="Proteomes" id="UP000001555"/>
    </source>
</evidence>
<dbReference type="EMBL" id="DS957045">
    <property type="protein sequence ID" value="EEC19224.1"/>
    <property type="molecule type" value="Genomic_DNA"/>
</dbReference>
<evidence type="ECO:0000256" key="5">
    <source>
        <dbReference type="ARBA" id="ARBA00022842"/>
    </source>
</evidence>
<dbReference type="PROSITE" id="PS51462">
    <property type="entry name" value="NUDIX"/>
    <property type="match status" value="1"/>
</dbReference>
<dbReference type="AlphaFoldDB" id="B7QK52"/>
<evidence type="ECO:0000256" key="4">
    <source>
        <dbReference type="ARBA" id="ARBA00022801"/>
    </source>
</evidence>
<dbReference type="VEuPathDB" id="VectorBase:ISCP_002516"/>
<accession>B7QK52</accession>
<keyword evidence="6" id="KW-0464">Manganese</keyword>
<evidence type="ECO:0000259" key="7">
    <source>
        <dbReference type="PROSITE" id="PS51462"/>
    </source>
</evidence>
<feature type="domain" description="Nudix hydrolase" evidence="7">
    <location>
        <begin position="58"/>
        <end position="205"/>
    </location>
</feature>
<evidence type="ECO:0007829" key="11">
    <source>
        <dbReference type="PeptideAtlas" id="B7QK52"/>
    </source>
</evidence>
<keyword evidence="3" id="KW-0479">Metal-binding</keyword>
<evidence type="ECO:0000313" key="8">
    <source>
        <dbReference type="EMBL" id="EEC19224.1"/>
    </source>
</evidence>
<dbReference type="SUPFAM" id="SSF55811">
    <property type="entry name" value="Nudix"/>
    <property type="match status" value="1"/>
</dbReference>
<dbReference type="HOGENOM" id="CLU_040940_4_1_1"/>
<keyword evidence="4 8" id="KW-0378">Hydrolase</keyword>
<protein>
    <submittedName>
        <fullName evidence="8 9">NUDIX domain hydrolase, putative</fullName>
    </submittedName>
</protein>
<dbReference type="FunCoup" id="B7QK52">
    <property type="interactions" value="150"/>
</dbReference>
<keyword evidence="11" id="KW-1267">Proteomics identification</keyword>
<dbReference type="OrthoDB" id="10262892at2759"/>
<comment type="cofactor">
    <cofactor evidence="1">
        <name>Mn(2+)</name>
        <dbReference type="ChEBI" id="CHEBI:29035"/>
    </cofactor>
</comment>
<dbReference type="EnsemblMetazoa" id="ISCW014217-RA">
    <property type="protein sequence ID" value="ISCW014217-PA"/>
    <property type="gene ID" value="ISCW014217"/>
</dbReference>
<dbReference type="VEuPathDB" id="VectorBase:ISCW014217"/>
<evidence type="ECO:0000256" key="6">
    <source>
        <dbReference type="ARBA" id="ARBA00023211"/>
    </source>
</evidence>
<dbReference type="GO" id="GO:0010945">
    <property type="term" value="F:coenzyme A diphosphatase activity"/>
    <property type="evidence" value="ECO:0007669"/>
    <property type="project" value="InterPro"/>
</dbReference>
<name>B7QK52_IXOSC</name>
<dbReference type="PaxDb" id="6945-B7QK52"/>
<dbReference type="Gene3D" id="3.90.79.10">
    <property type="entry name" value="Nucleoside Triphosphate Pyrophosphohydrolase"/>
    <property type="match status" value="1"/>
</dbReference>
<keyword evidence="10" id="KW-1185">Reference proteome</keyword>
<dbReference type="STRING" id="6945.B7QK52"/>
<organism>
    <name type="scientific">Ixodes scapularis</name>
    <name type="common">Black-legged tick</name>
    <name type="synonym">Deer tick</name>
    <dbReference type="NCBI Taxonomy" id="6945"/>
    <lineage>
        <taxon>Eukaryota</taxon>
        <taxon>Metazoa</taxon>
        <taxon>Ecdysozoa</taxon>
        <taxon>Arthropoda</taxon>
        <taxon>Chelicerata</taxon>
        <taxon>Arachnida</taxon>
        <taxon>Acari</taxon>
        <taxon>Parasitiformes</taxon>
        <taxon>Ixodida</taxon>
        <taxon>Ixodoidea</taxon>
        <taxon>Ixodidae</taxon>
        <taxon>Ixodinae</taxon>
        <taxon>Ixodes</taxon>
    </lineage>
</organism>
<comment type="cofactor">
    <cofactor evidence="2">
        <name>Mg(2+)</name>
        <dbReference type="ChEBI" id="CHEBI:18420"/>
    </cofactor>
</comment>
<dbReference type="PANTHER" id="PTHR12992:SF11">
    <property type="entry name" value="MITOCHONDRIAL COENZYME A DIPHOSPHATASE NUDT8"/>
    <property type="match status" value="1"/>
</dbReference>
<dbReference type="InterPro" id="IPR045121">
    <property type="entry name" value="CoAse"/>
</dbReference>
<dbReference type="Proteomes" id="UP000001555">
    <property type="component" value="Unassembled WGS sequence"/>
</dbReference>
<dbReference type="InterPro" id="IPR015797">
    <property type="entry name" value="NUDIX_hydrolase-like_dom_sf"/>
</dbReference>
<sequence>MFCHVFNKARVGQAMRTYSTSSTDAAFSESNLQKCVARLQATKLGTAKPRSVEDSSRHRHSSVLIPLCTTRGNKPSILFTLRSTRLPRHKGYVCFPGGIQHAEDADPLDTALREAEEELGLQRSKIQVLGTFPPFYNPLDRMTMTVVLGMLGQGSDLDLEKSLNVNDDEVQLAFTRTLDELCDPANLRFTQFRKRHTDYSMPVFLVGQFKIWGLTAMVLNAFLKALLPDVYTHRVKCVLLDKELYLKTIGKKDSI</sequence>
<evidence type="ECO:0000313" key="9">
    <source>
        <dbReference type="EnsemblMetazoa" id="ISCW014217-PA"/>
    </source>
</evidence>
<dbReference type="VEuPathDB" id="VectorBase:ISCI014217"/>
<dbReference type="InParanoid" id="B7QK52"/>
<dbReference type="PANTHER" id="PTHR12992">
    <property type="entry name" value="NUDIX HYDROLASE"/>
    <property type="match status" value="1"/>
</dbReference>
<dbReference type="InterPro" id="IPR000086">
    <property type="entry name" value="NUDIX_hydrolase_dom"/>
</dbReference>
<evidence type="ECO:0000256" key="1">
    <source>
        <dbReference type="ARBA" id="ARBA00001936"/>
    </source>
</evidence>